<keyword evidence="10" id="KW-0067">ATP-binding</keyword>
<dbReference type="Pfam" id="PF00512">
    <property type="entry name" value="HisKA"/>
    <property type="match status" value="1"/>
</dbReference>
<reference evidence="15" key="2">
    <citation type="submission" date="2021-04" db="EMBL/GenBank/DDBJ databases">
        <authorList>
            <person name="Gilroy R."/>
        </authorList>
    </citation>
    <scope>NUCLEOTIDE SEQUENCE</scope>
    <source>
        <strain evidence="15">ChiBcec8-13705</strain>
    </source>
</reference>
<dbReference type="Gene3D" id="1.10.287.130">
    <property type="match status" value="1"/>
</dbReference>
<keyword evidence="12" id="KW-0902">Two-component regulatory system</keyword>
<dbReference type="CDD" id="cd06225">
    <property type="entry name" value="HAMP"/>
    <property type="match status" value="1"/>
</dbReference>
<comment type="caution">
    <text evidence="15">The sequence shown here is derived from an EMBL/GenBank/DDBJ whole genome shotgun (WGS) entry which is preliminary data.</text>
</comment>
<dbReference type="GO" id="GO:0000155">
    <property type="term" value="F:phosphorelay sensor kinase activity"/>
    <property type="evidence" value="ECO:0007669"/>
    <property type="project" value="InterPro"/>
</dbReference>
<dbReference type="SUPFAM" id="SSF158472">
    <property type="entry name" value="HAMP domain-like"/>
    <property type="match status" value="1"/>
</dbReference>
<dbReference type="PANTHER" id="PTHR45528">
    <property type="entry name" value="SENSOR HISTIDINE KINASE CPXA"/>
    <property type="match status" value="1"/>
</dbReference>
<dbReference type="AlphaFoldDB" id="A0A9D2M9S6"/>
<gene>
    <name evidence="15" type="ORF">H9945_10630</name>
</gene>
<proteinExistence type="predicted"/>
<dbReference type="GO" id="GO:0005886">
    <property type="term" value="C:plasma membrane"/>
    <property type="evidence" value="ECO:0007669"/>
    <property type="project" value="UniProtKB-SubCell"/>
</dbReference>
<keyword evidence="13" id="KW-0472">Membrane</keyword>
<evidence type="ECO:0000313" key="16">
    <source>
        <dbReference type="Proteomes" id="UP000886803"/>
    </source>
</evidence>
<evidence type="ECO:0000256" key="13">
    <source>
        <dbReference type="ARBA" id="ARBA00023136"/>
    </source>
</evidence>
<keyword evidence="8" id="KW-0547">Nucleotide-binding</keyword>
<dbReference type="SUPFAM" id="SSF47384">
    <property type="entry name" value="Homodimeric domain of signal transducing histidine kinase"/>
    <property type="match status" value="1"/>
</dbReference>
<dbReference type="SMART" id="SM00304">
    <property type="entry name" value="HAMP"/>
    <property type="match status" value="1"/>
</dbReference>
<keyword evidence="5" id="KW-0597">Phosphoprotein</keyword>
<dbReference type="CDD" id="cd00082">
    <property type="entry name" value="HisKA"/>
    <property type="match status" value="1"/>
</dbReference>
<dbReference type="Proteomes" id="UP000886803">
    <property type="component" value="Unassembled WGS sequence"/>
</dbReference>
<evidence type="ECO:0000256" key="9">
    <source>
        <dbReference type="ARBA" id="ARBA00022777"/>
    </source>
</evidence>
<dbReference type="InterPro" id="IPR003660">
    <property type="entry name" value="HAMP_dom"/>
</dbReference>
<protein>
    <recommendedName>
        <fullName evidence="3">histidine kinase</fullName>
        <ecNumber evidence="3">2.7.13.3</ecNumber>
    </recommendedName>
</protein>
<evidence type="ECO:0000259" key="14">
    <source>
        <dbReference type="PROSITE" id="PS50885"/>
    </source>
</evidence>
<dbReference type="SMART" id="SM00388">
    <property type="entry name" value="HisKA"/>
    <property type="match status" value="1"/>
</dbReference>
<evidence type="ECO:0000256" key="4">
    <source>
        <dbReference type="ARBA" id="ARBA00022475"/>
    </source>
</evidence>
<evidence type="ECO:0000256" key="8">
    <source>
        <dbReference type="ARBA" id="ARBA00022741"/>
    </source>
</evidence>
<dbReference type="InterPro" id="IPR003661">
    <property type="entry name" value="HisK_dim/P_dom"/>
</dbReference>
<dbReference type="InterPro" id="IPR050398">
    <property type="entry name" value="HssS/ArlS-like"/>
</dbReference>
<keyword evidence="7" id="KW-0812">Transmembrane</keyword>
<comment type="subcellular location">
    <subcellularLocation>
        <location evidence="2">Cell membrane</location>
        <topology evidence="2">Multi-pass membrane protein</topology>
    </subcellularLocation>
</comment>
<dbReference type="GO" id="GO:0005524">
    <property type="term" value="F:ATP binding"/>
    <property type="evidence" value="ECO:0007669"/>
    <property type="project" value="UniProtKB-KW"/>
</dbReference>
<evidence type="ECO:0000256" key="12">
    <source>
        <dbReference type="ARBA" id="ARBA00023012"/>
    </source>
</evidence>
<dbReference type="InterPro" id="IPR036097">
    <property type="entry name" value="HisK_dim/P_sf"/>
</dbReference>
<dbReference type="Pfam" id="PF00672">
    <property type="entry name" value="HAMP"/>
    <property type="match status" value="1"/>
</dbReference>
<sequence>MVFQTAPMPAFLASSLRTGVVFLRICQRLSSISITKAAESIRAGDLSRRITGIATKDEVQELADTFNTMLERLERSFERERQFTSDASHELRTPVAVISACAEELEAGLSAGEAAQSLAAIRRESARMNKIISQLLMLTQRDVPLRYPTTALACNRKNWIIFLSGSTGPTRRGIVRAPGLECQL</sequence>
<dbReference type="EMBL" id="DWYG01000179">
    <property type="protein sequence ID" value="HJB42938.1"/>
    <property type="molecule type" value="Genomic_DNA"/>
</dbReference>
<evidence type="ECO:0000256" key="7">
    <source>
        <dbReference type="ARBA" id="ARBA00022692"/>
    </source>
</evidence>
<evidence type="ECO:0000313" key="15">
    <source>
        <dbReference type="EMBL" id="HJB42938.1"/>
    </source>
</evidence>
<dbReference type="PROSITE" id="PS50885">
    <property type="entry name" value="HAMP"/>
    <property type="match status" value="1"/>
</dbReference>
<reference evidence="15" key="1">
    <citation type="journal article" date="2021" name="PeerJ">
        <title>Extensive microbial diversity within the chicken gut microbiome revealed by metagenomics and culture.</title>
        <authorList>
            <person name="Gilroy R."/>
            <person name="Ravi A."/>
            <person name="Getino M."/>
            <person name="Pursley I."/>
            <person name="Horton D.L."/>
            <person name="Alikhan N.F."/>
            <person name="Baker D."/>
            <person name="Gharbi K."/>
            <person name="Hall N."/>
            <person name="Watson M."/>
            <person name="Adriaenssens E.M."/>
            <person name="Foster-Nyarko E."/>
            <person name="Jarju S."/>
            <person name="Secka A."/>
            <person name="Antonio M."/>
            <person name="Oren A."/>
            <person name="Chaudhuri R.R."/>
            <person name="La Ragione R."/>
            <person name="Hildebrand F."/>
            <person name="Pallen M.J."/>
        </authorList>
    </citation>
    <scope>NUCLEOTIDE SEQUENCE</scope>
    <source>
        <strain evidence="15">ChiBcec8-13705</strain>
    </source>
</reference>
<dbReference type="EC" id="2.7.13.3" evidence="3"/>
<dbReference type="PANTHER" id="PTHR45528:SF1">
    <property type="entry name" value="SENSOR HISTIDINE KINASE CPXA"/>
    <property type="match status" value="1"/>
</dbReference>
<keyword evidence="4" id="KW-1003">Cell membrane</keyword>
<keyword evidence="9 15" id="KW-0418">Kinase</keyword>
<evidence type="ECO:0000256" key="3">
    <source>
        <dbReference type="ARBA" id="ARBA00012438"/>
    </source>
</evidence>
<evidence type="ECO:0000256" key="6">
    <source>
        <dbReference type="ARBA" id="ARBA00022679"/>
    </source>
</evidence>
<evidence type="ECO:0000256" key="1">
    <source>
        <dbReference type="ARBA" id="ARBA00000085"/>
    </source>
</evidence>
<organism evidence="15 16">
    <name type="scientific">Candidatus Gemmiger avicola</name>
    <dbReference type="NCBI Taxonomy" id="2838605"/>
    <lineage>
        <taxon>Bacteria</taxon>
        <taxon>Bacillati</taxon>
        <taxon>Bacillota</taxon>
        <taxon>Clostridia</taxon>
        <taxon>Eubacteriales</taxon>
        <taxon>Gemmiger</taxon>
    </lineage>
</organism>
<keyword evidence="6" id="KW-0808">Transferase</keyword>
<accession>A0A9D2M9S6</accession>
<feature type="domain" description="HAMP" evidence="14">
    <location>
        <begin position="34"/>
        <end position="78"/>
    </location>
</feature>
<keyword evidence="11" id="KW-1133">Transmembrane helix</keyword>
<evidence type="ECO:0000256" key="10">
    <source>
        <dbReference type="ARBA" id="ARBA00022840"/>
    </source>
</evidence>
<comment type="catalytic activity">
    <reaction evidence="1">
        <text>ATP + protein L-histidine = ADP + protein N-phospho-L-histidine.</text>
        <dbReference type="EC" id="2.7.13.3"/>
    </reaction>
</comment>
<evidence type="ECO:0000256" key="11">
    <source>
        <dbReference type="ARBA" id="ARBA00022989"/>
    </source>
</evidence>
<dbReference type="Gene3D" id="1.10.8.500">
    <property type="entry name" value="HAMP domain in histidine kinase"/>
    <property type="match status" value="1"/>
</dbReference>
<evidence type="ECO:0000256" key="5">
    <source>
        <dbReference type="ARBA" id="ARBA00022553"/>
    </source>
</evidence>
<name>A0A9D2M9S6_9FIRM</name>
<evidence type="ECO:0000256" key="2">
    <source>
        <dbReference type="ARBA" id="ARBA00004651"/>
    </source>
</evidence>